<reference evidence="4" key="1">
    <citation type="submission" date="2023-02" db="EMBL/GenBank/DDBJ databases">
        <title>Mating type loci evolution in Malassezia.</title>
        <authorList>
            <person name="Coelho M.A."/>
        </authorList>
    </citation>
    <scope>NUCLEOTIDE SEQUENCE</scope>
    <source>
        <strain evidence="4">CBS 14136</strain>
    </source>
</reference>
<dbReference type="Proteomes" id="UP001214628">
    <property type="component" value="Chromosome 6"/>
</dbReference>
<evidence type="ECO:0000313" key="5">
    <source>
        <dbReference type="Proteomes" id="UP001214628"/>
    </source>
</evidence>
<dbReference type="GO" id="GO:0034553">
    <property type="term" value="P:mitochondrial respiratory chain complex II assembly"/>
    <property type="evidence" value="ECO:0007669"/>
    <property type="project" value="TreeGrafter"/>
</dbReference>
<feature type="region of interest" description="Disordered" evidence="3">
    <location>
        <begin position="34"/>
        <end position="135"/>
    </location>
</feature>
<keyword evidence="5" id="KW-1185">Reference proteome</keyword>
<name>A0AAF0FE35_9BASI</name>
<dbReference type="AlphaFoldDB" id="A0AAF0FE35"/>
<dbReference type="Pfam" id="PF07896">
    <property type="entry name" value="DUF1674"/>
    <property type="match status" value="1"/>
</dbReference>
<dbReference type="GO" id="GO:0005739">
    <property type="term" value="C:mitochondrion"/>
    <property type="evidence" value="ECO:0007669"/>
    <property type="project" value="TreeGrafter"/>
</dbReference>
<organism evidence="4 5">
    <name type="scientific">Malassezia psittaci</name>
    <dbReference type="NCBI Taxonomy" id="1821823"/>
    <lineage>
        <taxon>Eukaryota</taxon>
        <taxon>Fungi</taxon>
        <taxon>Dikarya</taxon>
        <taxon>Basidiomycota</taxon>
        <taxon>Ustilaginomycotina</taxon>
        <taxon>Malasseziomycetes</taxon>
        <taxon>Malasseziales</taxon>
        <taxon>Malasseziaceae</taxon>
        <taxon>Malassezia</taxon>
    </lineage>
</organism>
<dbReference type="PANTHER" id="PTHR28524">
    <property type="entry name" value="SUCCINATE DEHYDROGENASE ASSEMBLY FACTOR 4, MITOCHONDRIAL"/>
    <property type="match status" value="1"/>
</dbReference>
<accession>A0AAF0FE35</accession>
<evidence type="ECO:0000313" key="4">
    <source>
        <dbReference type="EMBL" id="WFD44824.1"/>
    </source>
</evidence>
<evidence type="ECO:0000256" key="3">
    <source>
        <dbReference type="SAM" id="MobiDB-lite"/>
    </source>
</evidence>
<sequence>MTFYRFVGYRVPVWISEKTQGAMRTPCTHARLLSYTSARRSDSDDRSPFEHRGPPPLPKEEQKEFERLIRENRDKTSFVGEDQEGNPINMHPDAVRGAGKDFDGDVNPETGEIGGPKKDPLRYNEWTYGGRATDF</sequence>
<evidence type="ECO:0000256" key="2">
    <source>
        <dbReference type="ARBA" id="ARBA00022170"/>
    </source>
</evidence>
<gene>
    <name evidence="4" type="ORF">MPSI1_003495</name>
</gene>
<protein>
    <recommendedName>
        <fullName evidence="2">Succinate dehydrogenase assembly factor 4, mitochondrial</fullName>
    </recommendedName>
</protein>
<dbReference type="PANTHER" id="PTHR28524:SF3">
    <property type="entry name" value="SUCCINATE DEHYDROGENASE ASSEMBLY FACTOR 4, MITOCHONDRIAL"/>
    <property type="match status" value="1"/>
</dbReference>
<evidence type="ECO:0000256" key="1">
    <source>
        <dbReference type="ARBA" id="ARBA00005701"/>
    </source>
</evidence>
<dbReference type="EMBL" id="CP118380">
    <property type="protein sequence ID" value="WFD44824.1"/>
    <property type="molecule type" value="Genomic_DNA"/>
</dbReference>
<comment type="similarity">
    <text evidence="1">Belongs to the SDHAF4 family.</text>
</comment>
<feature type="compositionally biased region" description="Basic and acidic residues" evidence="3">
    <location>
        <begin position="39"/>
        <end position="76"/>
    </location>
</feature>
<proteinExistence type="inferred from homology"/>
<dbReference type="InterPro" id="IPR012875">
    <property type="entry name" value="SDHF4"/>
</dbReference>